<evidence type="ECO:0000313" key="2">
    <source>
        <dbReference type="Proteomes" id="UP001165960"/>
    </source>
</evidence>
<accession>A0ACC2TYD0</accession>
<reference evidence="1" key="1">
    <citation type="submission" date="2022-04" db="EMBL/GenBank/DDBJ databases">
        <title>Genome of the entomopathogenic fungus Entomophthora muscae.</title>
        <authorList>
            <person name="Elya C."/>
            <person name="Lovett B.R."/>
            <person name="Lee E."/>
            <person name="Macias A.M."/>
            <person name="Hajek A.E."/>
            <person name="De Bivort B.L."/>
            <person name="Kasson M.T."/>
            <person name="De Fine Licht H.H."/>
            <person name="Stajich J.E."/>
        </authorList>
    </citation>
    <scope>NUCLEOTIDE SEQUENCE</scope>
    <source>
        <strain evidence="1">Berkeley</strain>
    </source>
</reference>
<gene>
    <name evidence="1" type="ORF">DSO57_1032108</name>
</gene>
<organism evidence="1 2">
    <name type="scientific">Entomophthora muscae</name>
    <dbReference type="NCBI Taxonomy" id="34485"/>
    <lineage>
        <taxon>Eukaryota</taxon>
        <taxon>Fungi</taxon>
        <taxon>Fungi incertae sedis</taxon>
        <taxon>Zoopagomycota</taxon>
        <taxon>Entomophthoromycotina</taxon>
        <taxon>Entomophthoromycetes</taxon>
        <taxon>Entomophthorales</taxon>
        <taxon>Entomophthoraceae</taxon>
        <taxon>Entomophthora</taxon>
    </lineage>
</organism>
<evidence type="ECO:0000313" key="1">
    <source>
        <dbReference type="EMBL" id="KAJ9079765.1"/>
    </source>
</evidence>
<keyword evidence="2" id="KW-1185">Reference proteome</keyword>
<comment type="caution">
    <text evidence="1">The sequence shown here is derived from an EMBL/GenBank/DDBJ whole genome shotgun (WGS) entry which is preliminary data.</text>
</comment>
<proteinExistence type="predicted"/>
<dbReference type="Proteomes" id="UP001165960">
    <property type="component" value="Unassembled WGS sequence"/>
</dbReference>
<protein>
    <submittedName>
        <fullName evidence="1">Uncharacterized protein</fullName>
    </submittedName>
</protein>
<dbReference type="EMBL" id="QTSX02001658">
    <property type="protein sequence ID" value="KAJ9079765.1"/>
    <property type="molecule type" value="Genomic_DNA"/>
</dbReference>
<name>A0ACC2TYD0_9FUNG</name>
<sequence length="212" mass="23999">MTTNQKVIFLEALNLLKDYNESLVKESPELLKQLSDSKLRMLTYNVNRLCLNRAEDVKQYLIDDGANIIGLQEVSKELKTWKINPSWKMIVSSYCALILTNPKLWLVSKSKLFGGCLIKAIIRYDEQFTFTAICVYAPSNDKNNLRFWKKARSLKAEGIVILFGDVNTVADPRFDVFGGKKVPHLGATAFALVLQKLKLQDLLLPVLTLSTT</sequence>